<comment type="caution">
    <text evidence="2">The sequence shown here is derived from an EMBL/GenBank/DDBJ whole genome shotgun (WGS) entry which is preliminary data.</text>
</comment>
<dbReference type="Proteomes" id="UP001199816">
    <property type="component" value="Unassembled WGS sequence"/>
</dbReference>
<dbReference type="PROSITE" id="PS50035">
    <property type="entry name" value="PLD"/>
    <property type="match status" value="2"/>
</dbReference>
<dbReference type="PANTHER" id="PTHR21248">
    <property type="entry name" value="CARDIOLIPIN SYNTHASE"/>
    <property type="match status" value="1"/>
</dbReference>
<dbReference type="SUPFAM" id="SSF56024">
    <property type="entry name" value="Phospholipase D/nuclease"/>
    <property type="match status" value="2"/>
</dbReference>
<evidence type="ECO:0000313" key="2">
    <source>
        <dbReference type="EMBL" id="MCD2422130.1"/>
    </source>
</evidence>
<dbReference type="Gene3D" id="3.30.870.10">
    <property type="entry name" value="Endonuclease Chain A"/>
    <property type="match status" value="2"/>
</dbReference>
<dbReference type="PANTHER" id="PTHR21248:SF22">
    <property type="entry name" value="PHOSPHOLIPASE D"/>
    <property type="match status" value="1"/>
</dbReference>
<dbReference type="InterPro" id="IPR001736">
    <property type="entry name" value="PLipase_D/transphosphatidylase"/>
</dbReference>
<keyword evidence="3" id="KW-1185">Reference proteome</keyword>
<evidence type="ECO:0000313" key="3">
    <source>
        <dbReference type="Proteomes" id="UP001199816"/>
    </source>
</evidence>
<organism evidence="2 3">
    <name type="scientific">Niabella pedocola</name>
    <dbReference type="NCBI Taxonomy" id="1752077"/>
    <lineage>
        <taxon>Bacteria</taxon>
        <taxon>Pseudomonadati</taxon>
        <taxon>Bacteroidota</taxon>
        <taxon>Chitinophagia</taxon>
        <taxon>Chitinophagales</taxon>
        <taxon>Chitinophagaceae</taxon>
        <taxon>Niabella</taxon>
    </lineage>
</organism>
<proteinExistence type="predicted"/>
<dbReference type="CDD" id="cd09110">
    <property type="entry name" value="PLDc_CLS_1"/>
    <property type="match status" value="1"/>
</dbReference>
<feature type="domain" description="PLD phosphodiesterase" evidence="1">
    <location>
        <begin position="112"/>
        <end position="139"/>
    </location>
</feature>
<accession>A0ABS8PM00</accession>
<sequence>MTIHKNYRKSIYGPQASLLLVRGGIEYFDLLRDLILKAEQCIHLQMYIFRYDYTGRMVIEWLRQASEKGVRVYLLVDGYATHLSADVMNRIKSAGLALERFEPLFRNRGLYFGRRLHHKIVVADGRKALVGSNNIDDDYYGRPDHPAWLDMALFVEGTAAGALEQVCIQLWNKEAARSRQLCLPANPPQTLEKKLRGISVGIRRNDWVHNRNEIWKSYFNLLSKAREDVYLVSSYFLPGRRLRRQMKLAARRGVKIRVITAGCSDVLIAKQAERFLYPWLLRNHIEVYEYRDRILHAKMGLRDDRWLTLGSFNINNISTYAGIELNLDVRNRPFVRQVRQELDQLIAAHCTAIVEDGLLHQNPLLTLMQRLAYNFIRILLYVCTFYFRKEHVADTEG</sequence>
<feature type="domain" description="PLD phosphodiesterase" evidence="1">
    <location>
        <begin position="291"/>
        <end position="318"/>
    </location>
</feature>
<name>A0ABS8PM00_9BACT</name>
<dbReference type="SMART" id="SM00155">
    <property type="entry name" value="PLDc"/>
    <property type="match status" value="2"/>
</dbReference>
<dbReference type="RefSeq" id="WP_231003033.1">
    <property type="nucleotide sequence ID" value="NZ_JAJNEC010000004.1"/>
</dbReference>
<reference evidence="2 3" key="1">
    <citation type="submission" date="2021-11" db="EMBL/GenBank/DDBJ databases">
        <title>Genomic of Niabella pedocola.</title>
        <authorList>
            <person name="Wu T."/>
        </authorList>
    </citation>
    <scope>NUCLEOTIDE SEQUENCE [LARGE SCALE GENOMIC DNA]</scope>
    <source>
        <strain evidence="2 3">JCM 31011</strain>
    </source>
</reference>
<dbReference type="Pfam" id="PF13091">
    <property type="entry name" value="PLDc_2"/>
    <property type="match status" value="2"/>
</dbReference>
<protein>
    <submittedName>
        <fullName evidence="2">Phospholipase D-like domain-containing protein</fullName>
    </submittedName>
</protein>
<gene>
    <name evidence="2" type="ORF">LQ567_05105</name>
</gene>
<dbReference type="InterPro" id="IPR025202">
    <property type="entry name" value="PLD-like_dom"/>
</dbReference>
<evidence type="ECO:0000259" key="1">
    <source>
        <dbReference type="PROSITE" id="PS50035"/>
    </source>
</evidence>
<dbReference type="EMBL" id="JAJNEC010000004">
    <property type="protein sequence ID" value="MCD2422130.1"/>
    <property type="molecule type" value="Genomic_DNA"/>
</dbReference>